<proteinExistence type="predicted"/>
<keyword evidence="2" id="KW-1185">Reference proteome</keyword>
<sequence>MIRTGDEDRFTAVSWLQTCTFCARAIESTREIHAEATVVEGTEESVEILKVYEFDEFGGGYPIDIRITETDGFSFDADGVLIHTEQGGSVDSRIELLHDGATWRLANLVRLEDIK</sequence>
<accession>D1BS76</accession>
<gene>
    <name evidence="1" type="ordered locus">Xcel_1538</name>
</gene>
<dbReference type="Proteomes" id="UP000002255">
    <property type="component" value="Chromosome"/>
</dbReference>
<reference evidence="2" key="1">
    <citation type="submission" date="2009-11" db="EMBL/GenBank/DDBJ databases">
        <title>The complete chromosome of Xylanimonas cellulosilytica DSM 15894.</title>
        <authorList>
            <consortium name="US DOE Joint Genome Institute (JGI-PGF)"/>
            <person name="Lucas S."/>
            <person name="Copeland A."/>
            <person name="Lapidus A."/>
            <person name="Glavina del Rio T."/>
            <person name="Dalin E."/>
            <person name="Tice H."/>
            <person name="Bruce D."/>
            <person name="Goodwin L."/>
            <person name="Pitluck S."/>
            <person name="Kyrpides N."/>
            <person name="Mavromatis K."/>
            <person name="Ivanova N."/>
            <person name="Mikhailova N."/>
            <person name="Foster B."/>
            <person name="Clum A."/>
            <person name="Brettin T."/>
            <person name="Detter J.C."/>
            <person name="Han C."/>
            <person name="Larimer F."/>
            <person name="Land M."/>
            <person name="Hauser L."/>
            <person name="Markowitz V."/>
            <person name="Cheng J.F."/>
            <person name="Hugenholtz P."/>
            <person name="Woyke T."/>
            <person name="Wu D."/>
            <person name="Gehrich-Schroeter G."/>
            <person name="Schneider S."/>
            <person name="Pukall S.R."/>
            <person name="Klenk H.P."/>
            <person name="Eisen J.A."/>
        </authorList>
    </citation>
    <scope>NUCLEOTIDE SEQUENCE [LARGE SCALE GENOMIC DNA]</scope>
    <source>
        <strain evidence="2">DSM 15894 / CECT 5975 / LMG 20990 / XIL07</strain>
    </source>
</reference>
<dbReference type="KEGG" id="xce:Xcel_1538"/>
<dbReference type="AlphaFoldDB" id="D1BS76"/>
<dbReference type="HOGENOM" id="CLU_169756_0_0_11"/>
<evidence type="ECO:0000313" key="2">
    <source>
        <dbReference type="Proteomes" id="UP000002255"/>
    </source>
</evidence>
<reference evidence="1 2" key="2">
    <citation type="journal article" date="2010" name="Stand. Genomic Sci.">
        <title>Complete genome sequence of Xylanimonas cellulosilytica type strain (XIL07).</title>
        <authorList>
            <person name="Foster B."/>
            <person name="Pukall R."/>
            <person name="Abt B."/>
            <person name="Nolan M."/>
            <person name="Glavina Del Rio T."/>
            <person name="Chen F."/>
            <person name="Lucas S."/>
            <person name="Tice H."/>
            <person name="Pitluck S."/>
            <person name="Cheng J.-F."/>
            <person name="Chertkov O."/>
            <person name="Brettin T."/>
            <person name="Han C."/>
            <person name="Detter J.C."/>
            <person name="Bruce D."/>
            <person name="Goodwin L."/>
            <person name="Ivanova N."/>
            <person name="Mavromatis K."/>
            <person name="Pati A."/>
            <person name="Mikhailova N."/>
            <person name="Chen A."/>
            <person name="Palaniappan K."/>
            <person name="Land M."/>
            <person name="Hauser L."/>
            <person name="Chang Y.-J."/>
            <person name="Jeffries C.D."/>
            <person name="Chain P."/>
            <person name="Rohde M."/>
            <person name="Goeker M."/>
            <person name="Bristow J."/>
            <person name="Eisen J.A."/>
            <person name="Markowitz V."/>
            <person name="Hugenholtz P."/>
            <person name="Kyrpides N.C."/>
            <person name="Klenk H.-P."/>
            <person name="Lapidus A."/>
        </authorList>
    </citation>
    <scope>NUCLEOTIDE SEQUENCE [LARGE SCALE GENOMIC DNA]</scope>
    <source>
        <strain evidence="2">DSM 15894 / CECT 5975 / LMG 20990 / XIL07</strain>
    </source>
</reference>
<name>D1BS76_XYLCX</name>
<protein>
    <submittedName>
        <fullName evidence="1">Uncharacterized protein</fullName>
    </submittedName>
</protein>
<organism evidence="1 2">
    <name type="scientific">Xylanimonas cellulosilytica (strain DSM 15894 / JCM 12276 / CECT 5975 / KCTC 9989 / LMG 20990 / NBRC 107835 / XIL07)</name>
    <dbReference type="NCBI Taxonomy" id="446471"/>
    <lineage>
        <taxon>Bacteria</taxon>
        <taxon>Bacillati</taxon>
        <taxon>Actinomycetota</taxon>
        <taxon>Actinomycetes</taxon>
        <taxon>Micrococcales</taxon>
        <taxon>Promicromonosporaceae</taxon>
        <taxon>Xylanimonas</taxon>
    </lineage>
</organism>
<evidence type="ECO:0000313" key="1">
    <source>
        <dbReference type="EMBL" id="ACZ30568.1"/>
    </source>
</evidence>
<dbReference type="EMBL" id="CP001821">
    <property type="protein sequence ID" value="ACZ30568.1"/>
    <property type="molecule type" value="Genomic_DNA"/>
</dbReference>